<name>A0A507DPR7_9FUNG</name>
<evidence type="ECO:0000256" key="1">
    <source>
        <dbReference type="SAM" id="MobiDB-lite"/>
    </source>
</evidence>
<organism evidence="3 4">
    <name type="scientific">Powellomyces hirtus</name>
    <dbReference type="NCBI Taxonomy" id="109895"/>
    <lineage>
        <taxon>Eukaryota</taxon>
        <taxon>Fungi</taxon>
        <taxon>Fungi incertae sedis</taxon>
        <taxon>Chytridiomycota</taxon>
        <taxon>Chytridiomycota incertae sedis</taxon>
        <taxon>Chytridiomycetes</taxon>
        <taxon>Spizellomycetales</taxon>
        <taxon>Powellomycetaceae</taxon>
        <taxon>Powellomyces</taxon>
    </lineage>
</organism>
<dbReference type="EMBL" id="QEAQ01000209">
    <property type="protein sequence ID" value="TPX53682.1"/>
    <property type="molecule type" value="Genomic_DNA"/>
</dbReference>
<feature type="compositionally biased region" description="Basic and acidic residues" evidence="1">
    <location>
        <begin position="1"/>
        <end position="13"/>
    </location>
</feature>
<keyword evidence="2" id="KW-0812">Transmembrane</keyword>
<sequence length="433" mass="47444">MAAIHDHPEDHSCRASVSETSPLLGENVPADSPDRHNSNNGNDDDDDDLTRASSTKRWAAPSRHTVAFGVLAVILISLTVTLPIVYLVVIPHRLCKALSGSSPQLQEAHLIAINNDSITLRVRALAHNDDIPPVQVTMQPTLFALMTVNPHNRNPLTVGSLQFPGLVIPRGTVDVPIDFTSDVKHLNVPFITSFVKGLMGKQTPTTALPPQRFWMQASPMMSLHNIGAWVVPMENTMVFDKDAISAPDASNMNITVVAKELTPVSALQFKLFANMSFDNPLPVSFAAQHISVLFSVFYDGTRIVDMTIPPTTHLVLGHNTNATIAGLTHPDGLPKLMHLVGEYAAGNASVVQIKNVRLRYEKKREKLPWIETIIRDIDFEVHVPGASEEDDDGALVVVPFWIQPLTSLLPAAHRARKVIKNAHRLARRAGFVV</sequence>
<feature type="region of interest" description="Disordered" evidence="1">
    <location>
        <begin position="1"/>
        <end position="56"/>
    </location>
</feature>
<dbReference type="GO" id="GO:0000329">
    <property type="term" value="C:fungal-type vacuole membrane"/>
    <property type="evidence" value="ECO:0007669"/>
    <property type="project" value="InterPro"/>
</dbReference>
<evidence type="ECO:0000313" key="4">
    <source>
        <dbReference type="Proteomes" id="UP000318582"/>
    </source>
</evidence>
<accession>A0A507DPR7</accession>
<keyword evidence="2" id="KW-1133">Transmembrane helix</keyword>
<dbReference type="PANTHER" id="PTHR35895">
    <property type="entry name" value="CHROMOSOME 16, WHOLE GENOME SHOTGUN SEQUENCE"/>
    <property type="match status" value="1"/>
</dbReference>
<comment type="caution">
    <text evidence="3">The sequence shown here is derived from an EMBL/GenBank/DDBJ whole genome shotgun (WGS) entry which is preliminary data.</text>
</comment>
<dbReference type="Proteomes" id="UP000318582">
    <property type="component" value="Unassembled WGS sequence"/>
</dbReference>
<keyword evidence="2" id="KW-0472">Membrane</keyword>
<evidence type="ECO:0000256" key="2">
    <source>
        <dbReference type="SAM" id="Phobius"/>
    </source>
</evidence>
<keyword evidence="4" id="KW-1185">Reference proteome</keyword>
<protein>
    <submittedName>
        <fullName evidence="3">Uncharacterized protein</fullName>
    </submittedName>
</protein>
<feature type="transmembrane region" description="Helical" evidence="2">
    <location>
        <begin position="66"/>
        <end position="89"/>
    </location>
</feature>
<evidence type="ECO:0000313" key="3">
    <source>
        <dbReference type="EMBL" id="TPX53682.1"/>
    </source>
</evidence>
<reference evidence="3 4" key="1">
    <citation type="journal article" date="2019" name="Sci. Rep.">
        <title>Comparative genomics of chytrid fungi reveal insights into the obligate biotrophic and pathogenic lifestyle of Synchytrium endobioticum.</title>
        <authorList>
            <person name="van de Vossenberg B.T.L.H."/>
            <person name="Warris S."/>
            <person name="Nguyen H.D.T."/>
            <person name="van Gent-Pelzer M.P.E."/>
            <person name="Joly D.L."/>
            <person name="van de Geest H.C."/>
            <person name="Bonants P.J.M."/>
            <person name="Smith D.S."/>
            <person name="Levesque C.A."/>
            <person name="van der Lee T.A.J."/>
        </authorList>
    </citation>
    <scope>NUCLEOTIDE SEQUENCE [LARGE SCALE GENOMIC DNA]</scope>
    <source>
        <strain evidence="3 4">CBS 809.83</strain>
    </source>
</reference>
<dbReference type="PANTHER" id="PTHR35895:SF3">
    <property type="entry name" value="PRE-RRNA PROCESSING PROTEIN"/>
    <property type="match status" value="1"/>
</dbReference>
<proteinExistence type="predicted"/>
<dbReference type="InterPro" id="IPR046368">
    <property type="entry name" value="Tag1"/>
</dbReference>
<dbReference type="AlphaFoldDB" id="A0A507DPR7"/>
<gene>
    <name evidence="3" type="ORF">PhCBS80983_g06238</name>
</gene>